<dbReference type="NCBIfam" id="TIGR01214">
    <property type="entry name" value="rmlD"/>
    <property type="match status" value="1"/>
</dbReference>
<dbReference type="CDD" id="cd05254">
    <property type="entry name" value="dTDP_HR_like_SDR_e"/>
    <property type="match status" value="1"/>
</dbReference>
<dbReference type="Pfam" id="PF04321">
    <property type="entry name" value="RmlD_sub_bind"/>
    <property type="match status" value="1"/>
</dbReference>
<dbReference type="OrthoDB" id="9803892at2"/>
<comment type="similarity">
    <text evidence="1 2">Belongs to the dTDP-4-dehydrorhamnose reductase family.</text>
</comment>
<dbReference type="InterPro" id="IPR036291">
    <property type="entry name" value="NAD(P)-bd_dom_sf"/>
</dbReference>
<reference evidence="4 5" key="1">
    <citation type="submission" date="2016-10" db="EMBL/GenBank/DDBJ databases">
        <authorList>
            <person name="de Groot N.N."/>
        </authorList>
    </citation>
    <scope>NUCLEOTIDE SEQUENCE [LARGE SCALE GENOMIC DNA]</scope>
    <source>
        <strain evidence="4 5">S137</strain>
    </source>
</reference>
<keyword evidence="2" id="KW-0560">Oxidoreductase</keyword>
<dbReference type="Gene3D" id="3.40.50.720">
    <property type="entry name" value="NAD(P)-binding Rossmann-like Domain"/>
    <property type="match status" value="1"/>
</dbReference>
<dbReference type="GO" id="GO:0019305">
    <property type="term" value="P:dTDP-rhamnose biosynthetic process"/>
    <property type="evidence" value="ECO:0007669"/>
    <property type="project" value="UniProtKB-UniPathway"/>
</dbReference>
<dbReference type="Proteomes" id="UP000182412">
    <property type="component" value="Unassembled WGS sequence"/>
</dbReference>
<proteinExistence type="inferred from homology"/>
<comment type="pathway">
    <text evidence="2">Carbohydrate biosynthesis; dTDP-L-rhamnose biosynthesis.</text>
</comment>
<dbReference type="PANTHER" id="PTHR10491:SF4">
    <property type="entry name" value="METHIONINE ADENOSYLTRANSFERASE 2 SUBUNIT BETA"/>
    <property type="match status" value="1"/>
</dbReference>
<dbReference type="RefSeq" id="WP_074572804.1">
    <property type="nucleotide sequence ID" value="NZ_FNJQ01000023.1"/>
</dbReference>
<dbReference type="InterPro" id="IPR029903">
    <property type="entry name" value="RmlD-like-bd"/>
</dbReference>
<feature type="domain" description="RmlD-like substrate binding" evidence="3">
    <location>
        <begin position="1"/>
        <end position="279"/>
    </location>
</feature>
<comment type="function">
    <text evidence="2">Catalyzes the reduction of dTDP-6-deoxy-L-lyxo-4-hexulose to yield dTDP-L-rhamnose.</text>
</comment>
<evidence type="ECO:0000259" key="3">
    <source>
        <dbReference type="Pfam" id="PF04321"/>
    </source>
</evidence>
<sequence length="285" mass="31385">MKVLVTGVTGQLGHDCVNEFLSRGVEVQGVSSKDFSLTDGAATEKYIKDYQPDVVVHCAAYTAVDKAEDEPELCQAINAEGTRHIARACAEIGAKLVYISTDYVFPGDGEEPYAVDAAKGPANVYGRSKLAGEEAVQEILTQYFIVRISWVFGIHGRNFIRTMLNLAKSHKELTVVNDQIGSPTYTRDLAVLLADMVHTEKYGVYHATNEGFCSWAELAAEVFRQAGREVTVTPVDSSAYPTKAVRPKNSRMSTAKLTENGFRLLPRWQDAVGRYLIELQNEAIL</sequence>
<accession>A0A1H0TEN5</accession>
<keyword evidence="2" id="KW-0521">NADP</keyword>
<dbReference type="SUPFAM" id="SSF51735">
    <property type="entry name" value="NAD(P)-binding Rossmann-fold domains"/>
    <property type="match status" value="1"/>
</dbReference>
<dbReference type="EMBL" id="FNJQ01000023">
    <property type="protein sequence ID" value="SDP52464.1"/>
    <property type="molecule type" value="Genomic_DNA"/>
</dbReference>
<dbReference type="EC" id="1.1.1.133" evidence="2"/>
<dbReference type="AlphaFoldDB" id="A0A1H0TEN5"/>
<gene>
    <name evidence="4" type="ORF">SAMN05216366_12312</name>
</gene>
<evidence type="ECO:0000256" key="2">
    <source>
        <dbReference type="RuleBase" id="RU364082"/>
    </source>
</evidence>
<dbReference type="InterPro" id="IPR005913">
    <property type="entry name" value="dTDP_dehydrorham_reduct"/>
</dbReference>
<dbReference type="Gene3D" id="3.90.25.10">
    <property type="entry name" value="UDP-galactose 4-epimerase, domain 1"/>
    <property type="match status" value="1"/>
</dbReference>
<evidence type="ECO:0000313" key="4">
    <source>
        <dbReference type="EMBL" id="SDP52464.1"/>
    </source>
</evidence>
<dbReference type="UniPathway" id="UPA00124"/>
<dbReference type="GO" id="GO:0008831">
    <property type="term" value="F:dTDP-4-dehydrorhamnose reductase activity"/>
    <property type="evidence" value="ECO:0007669"/>
    <property type="project" value="UniProtKB-EC"/>
</dbReference>
<evidence type="ECO:0000313" key="5">
    <source>
        <dbReference type="Proteomes" id="UP000182412"/>
    </source>
</evidence>
<organism evidence="4 5">
    <name type="scientific">Selenomonas ruminantium</name>
    <dbReference type="NCBI Taxonomy" id="971"/>
    <lineage>
        <taxon>Bacteria</taxon>
        <taxon>Bacillati</taxon>
        <taxon>Bacillota</taxon>
        <taxon>Negativicutes</taxon>
        <taxon>Selenomonadales</taxon>
        <taxon>Selenomonadaceae</taxon>
        <taxon>Selenomonas</taxon>
    </lineage>
</organism>
<dbReference type="PANTHER" id="PTHR10491">
    <property type="entry name" value="DTDP-4-DEHYDRORHAMNOSE REDUCTASE"/>
    <property type="match status" value="1"/>
</dbReference>
<protein>
    <recommendedName>
        <fullName evidence="2">dTDP-4-dehydrorhamnose reductase</fullName>
        <ecNumber evidence="2">1.1.1.133</ecNumber>
    </recommendedName>
</protein>
<name>A0A1H0TEN5_SELRU</name>
<evidence type="ECO:0000256" key="1">
    <source>
        <dbReference type="ARBA" id="ARBA00010944"/>
    </source>
</evidence>
<dbReference type="GO" id="GO:0005829">
    <property type="term" value="C:cytosol"/>
    <property type="evidence" value="ECO:0007669"/>
    <property type="project" value="TreeGrafter"/>
</dbReference>